<keyword evidence="2" id="KW-1185">Reference proteome</keyword>
<name>A0ACA9QTZ2_9GLOM</name>
<evidence type="ECO:0000313" key="1">
    <source>
        <dbReference type="EMBL" id="CAG8764032.1"/>
    </source>
</evidence>
<dbReference type="Proteomes" id="UP000789920">
    <property type="component" value="Unassembled WGS sequence"/>
</dbReference>
<comment type="caution">
    <text evidence="1">The sequence shown here is derived from an EMBL/GenBank/DDBJ whole genome shotgun (WGS) entry which is preliminary data.</text>
</comment>
<dbReference type="EMBL" id="CAJVQC010037498">
    <property type="protein sequence ID" value="CAG8764032.1"/>
    <property type="molecule type" value="Genomic_DNA"/>
</dbReference>
<protein>
    <submittedName>
        <fullName evidence="1">29175_t:CDS:1</fullName>
    </submittedName>
</protein>
<feature type="non-terminal residue" evidence="1">
    <location>
        <position position="1"/>
    </location>
</feature>
<sequence length="93" mass="9995">NVHADRTPFMEIIYVAHNLKSLHDITEYLDIKFVNGGTGSPFSAKIPQNIDCGEDSILKKHGSLELRACKTGNKVGINKKGSNSGPTTGTPPC</sequence>
<accession>A0ACA9QTZ2</accession>
<gene>
    <name evidence="1" type="ORF">RPERSI_LOCUS15578</name>
</gene>
<organism evidence="1 2">
    <name type="scientific">Racocetra persica</name>
    <dbReference type="NCBI Taxonomy" id="160502"/>
    <lineage>
        <taxon>Eukaryota</taxon>
        <taxon>Fungi</taxon>
        <taxon>Fungi incertae sedis</taxon>
        <taxon>Mucoromycota</taxon>
        <taxon>Glomeromycotina</taxon>
        <taxon>Glomeromycetes</taxon>
        <taxon>Diversisporales</taxon>
        <taxon>Gigasporaceae</taxon>
        <taxon>Racocetra</taxon>
    </lineage>
</organism>
<evidence type="ECO:0000313" key="2">
    <source>
        <dbReference type="Proteomes" id="UP000789920"/>
    </source>
</evidence>
<proteinExistence type="predicted"/>
<reference evidence="1" key="1">
    <citation type="submission" date="2021-06" db="EMBL/GenBank/DDBJ databases">
        <authorList>
            <person name="Kallberg Y."/>
            <person name="Tangrot J."/>
            <person name="Rosling A."/>
        </authorList>
    </citation>
    <scope>NUCLEOTIDE SEQUENCE</scope>
    <source>
        <strain evidence="1">MA461A</strain>
    </source>
</reference>